<reference evidence="12 16" key="3">
    <citation type="journal article" date="2019" name="Nat. Med.">
        <title>A library of human gut bacterial isolates paired with longitudinal multiomics data enables mechanistic microbiome research.</title>
        <authorList>
            <person name="Poyet M."/>
            <person name="Groussin M."/>
            <person name="Gibbons S.M."/>
            <person name="Avila-Pacheco J."/>
            <person name="Jiang X."/>
            <person name="Kearney S.M."/>
            <person name="Perrotta A.R."/>
            <person name="Berdy B."/>
            <person name="Zhao S."/>
            <person name="Lieberman T.D."/>
            <person name="Swanson P.K."/>
            <person name="Smith M."/>
            <person name="Roesemann S."/>
            <person name="Alexander J.E."/>
            <person name="Rich S.A."/>
            <person name="Livny J."/>
            <person name="Vlamakis H."/>
            <person name="Clish C."/>
            <person name="Bullock K."/>
            <person name="Deik A."/>
            <person name="Scott J."/>
            <person name="Pierce K.A."/>
            <person name="Xavier R.J."/>
            <person name="Alm E.J."/>
        </authorList>
    </citation>
    <scope>NUCLEOTIDE SEQUENCE [LARGE SCALE GENOMIC DNA]</scope>
    <source>
        <strain evidence="12 16">BIOML-A1</strain>
    </source>
</reference>
<evidence type="ECO:0000256" key="9">
    <source>
        <dbReference type="HAMAP-Rule" id="MF_00161"/>
    </source>
</evidence>
<evidence type="ECO:0000313" key="11">
    <source>
        <dbReference type="EMBL" id="CUM76416.1"/>
    </source>
</evidence>
<reference evidence="13 15" key="2">
    <citation type="submission" date="2018-08" db="EMBL/GenBank/DDBJ databases">
        <title>A genome reference for cultivated species of the human gut microbiota.</title>
        <authorList>
            <person name="Zou Y."/>
            <person name="Xue W."/>
            <person name="Luo G."/>
        </authorList>
    </citation>
    <scope>NUCLEOTIDE SEQUENCE [LARGE SCALE GENOMIC DNA]</scope>
    <source>
        <strain evidence="13 15">AM22-21LB</strain>
    </source>
</reference>
<keyword evidence="6 9" id="KW-0378">Hydrolase</keyword>
<evidence type="ECO:0000256" key="3">
    <source>
        <dbReference type="ARBA" id="ARBA00022670"/>
    </source>
</evidence>
<evidence type="ECO:0000313" key="14">
    <source>
        <dbReference type="Proteomes" id="UP000095350"/>
    </source>
</evidence>
<dbReference type="RefSeq" id="WP_055193155.1">
    <property type="nucleotide sequence ID" value="NZ_CABIYH010000002.1"/>
</dbReference>
<comment type="similarity">
    <text evidence="1 9 10">Belongs to the peptidase A8 family.</text>
</comment>
<feature type="active site" evidence="9">
    <location>
        <position position="142"/>
    </location>
</feature>
<organism evidence="11 14">
    <name type="scientific">Roseburia intestinalis</name>
    <dbReference type="NCBI Taxonomy" id="166486"/>
    <lineage>
        <taxon>Bacteria</taxon>
        <taxon>Bacillati</taxon>
        <taxon>Bacillota</taxon>
        <taxon>Clostridia</taxon>
        <taxon>Lachnospirales</taxon>
        <taxon>Lachnospiraceae</taxon>
        <taxon>Roseburia</taxon>
    </lineage>
</organism>
<comment type="subcellular location">
    <subcellularLocation>
        <location evidence="9">Cell membrane</location>
        <topology evidence="9">Multi-pass membrane protein</topology>
    </subcellularLocation>
</comment>
<dbReference type="EMBL" id="WNAJ01000003">
    <property type="protein sequence ID" value="MTR84153.1"/>
    <property type="molecule type" value="Genomic_DNA"/>
</dbReference>
<feature type="transmembrane region" description="Helical" evidence="9">
    <location>
        <begin position="70"/>
        <end position="88"/>
    </location>
</feature>
<sequence length="174" mass="20298">MKQQSKTIQKKVFIGILCSVILIFLDQFTKYLAVQHLKDQMPVVLWKNVLELSYLENRGAAFGIFQGKQWPLIIFTVIVLILIIYFYLMRIPAEKHFGLLNGIAILFFAGAIGNFIDRVTQRYVVDFFYFRLINFPVFNVADIYVTVAAVLLILCLLFYKEEDFERILPTKKKS</sequence>
<comment type="function">
    <text evidence="9">This protein specifically catalyzes the removal of signal peptides from prolipoproteins.</text>
</comment>
<feature type="active site" evidence="9">
    <location>
        <position position="126"/>
    </location>
</feature>
<keyword evidence="2 9" id="KW-1003">Cell membrane</keyword>
<dbReference type="Pfam" id="PF01252">
    <property type="entry name" value="Peptidase_A8"/>
    <property type="match status" value="1"/>
</dbReference>
<dbReference type="Proteomes" id="UP000478483">
    <property type="component" value="Unassembled WGS sequence"/>
</dbReference>
<evidence type="ECO:0000256" key="8">
    <source>
        <dbReference type="ARBA" id="ARBA00023136"/>
    </source>
</evidence>
<evidence type="ECO:0000256" key="1">
    <source>
        <dbReference type="ARBA" id="ARBA00006139"/>
    </source>
</evidence>
<reference evidence="11 14" key="1">
    <citation type="submission" date="2015-09" db="EMBL/GenBank/DDBJ databases">
        <authorList>
            <consortium name="Pathogen Informatics"/>
        </authorList>
    </citation>
    <scope>NUCLEOTIDE SEQUENCE [LARGE SCALE GENOMIC DNA]</scope>
    <source>
        <strain evidence="11 14">2789STDY5834960</strain>
    </source>
</reference>
<keyword evidence="8 9" id="KW-0472">Membrane</keyword>
<dbReference type="EMBL" id="CYXZ01000002">
    <property type="protein sequence ID" value="CUM76416.1"/>
    <property type="molecule type" value="Genomic_DNA"/>
</dbReference>
<dbReference type="HAMAP" id="MF_00161">
    <property type="entry name" value="LspA"/>
    <property type="match status" value="1"/>
</dbReference>
<proteinExistence type="inferred from homology"/>
<evidence type="ECO:0000256" key="2">
    <source>
        <dbReference type="ARBA" id="ARBA00022475"/>
    </source>
</evidence>
<dbReference type="GO" id="GO:0004190">
    <property type="term" value="F:aspartic-type endopeptidase activity"/>
    <property type="evidence" value="ECO:0007669"/>
    <property type="project" value="UniProtKB-UniRule"/>
</dbReference>
<feature type="transmembrane region" description="Helical" evidence="9">
    <location>
        <begin position="97"/>
        <end position="116"/>
    </location>
</feature>
<protein>
    <recommendedName>
        <fullName evidence="9">Lipoprotein signal peptidase</fullName>
        <ecNumber evidence="9">3.4.23.36</ecNumber>
    </recommendedName>
    <alternativeName>
        <fullName evidence="9">Prolipoprotein signal peptidase</fullName>
    </alternativeName>
    <alternativeName>
        <fullName evidence="9">Signal peptidase II</fullName>
        <shortName evidence="9">SPase II</shortName>
    </alternativeName>
</protein>
<name>A0A173RFB0_9FIRM</name>
<evidence type="ECO:0000256" key="10">
    <source>
        <dbReference type="RuleBase" id="RU004181"/>
    </source>
</evidence>
<dbReference type="Proteomes" id="UP000095350">
    <property type="component" value="Unassembled WGS sequence"/>
</dbReference>
<dbReference type="GO" id="GO:0006508">
    <property type="term" value="P:proteolysis"/>
    <property type="evidence" value="ECO:0007669"/>
    <property type="project" value="UniProtKB-KW"/>
</dbReference>
<feature type="transmembrane region" description="Helical" evidence="9">
    <location>
        <begin position="136"/>
        <end position="159"/>
    </location>
</feature>
<evidence type="ECO:0000256" key="4">
    <source>
        <dbReference type="ARBA" id="ARBA00022692"/>
    </source>
</evidence>
<evidence type="ECO:0000313" key="12">
    <source>
        <dbReference type="EMBL" id="MTR84153.1"/>
    </source>
</evidence>
<comment type="catalytic activity">
    <reaction evidence="9">
        <text>Release of signal peptides from bacterial membrane prolipoproteins. Hydrolyzes -Xaa-Yaa-Zaa-|-(S,diacylglyceryl)Cys-, in which Xaa is hydrophobic (preferably Leu), and Yaa (Ala or Ser) and Zaa (Gly or Ala) have small, neutral side chains.</text>
        <dbReference type="EC" id="3.4.23.36"/>
    </reaction>
</comment>
<dbReference type="EC" id="3.4.23.36" evidence="9"/>
<evidence type="ECO:0000313" key="13">
    <source>
        <dbReference type="EMBL" id="RHG30213.1"/>
    </source>
</evidence>
<evidence type="ECO:0000313" key="15">
    <source>
        <dbReference type="Proteomes" id="UP000284051"/>
    </source>
</evidence>
<evidence type="ECO:0000256" key="6">
    <source>
        <dbReference type="ARBA" id="ARBA00022801"/>
    </source>
</evidence>
<keyword evidence="3 9" id="KW-0645">Protease</keyword>
<keyword evidence="4 9" id="KW-0812">Transmembrane</keyword>
<accession>A0A173RFB0</accession>
<comment type="pathway">
    <text evidence="9">Protein modification; lipoprotein biosynthesis (signal peptide cleavage).</text>
</comment>
<evidence type="ECO:0000256" key="5">
    <source>
        <dbReference type="ARBA" id="ARBA00022750"/>
    </source>
</evidence>
<dbReference type="OrthoDB" id="9810259at2"/>
<dbReference type="PANTHER" id="PTHR33695:SF1">
    <property type="entry name" value="LIPOPROTEIN SIGNAL PEPTIDASE"/>
    <property type="match status" value="1"/>
</dbReference>
<dbReference type="PANTHER" id="PTHR33695">
    <property type="entry name" value="LIPOPROTEIN SIGNAL PEPTIDASE"/>
    <property type="match status" value="1"/>
</dbReference>
<dbReference type="UniPathway" id="UPA00665"/>
<keyword evidence="5 9" id="KW-0064">Aspartyl protease</keyword>
<evidence type="ECO:0000256" key="7">
    <source>
        <dbReference type="ARBA" id="ARBA00022989"/>
    </source>
</evidence>
<gene>
    <name evidence="9 11" type="primary">lspA</name>
    <name evidence="13" type="ORF">DW264_01775</name>
    <name evidence="11" type="ORF">ERS852572_00365</name>
    <name evidence="12" type="ORF">GMD50_03590</name>
</gene>
<keyword evidence="11" id="KW-0449">Lipoprotein</keyword>
<dbReference type="PRINTS" id="PR00781">
    <property type="entry name" value="LIPOSIGPTASE"/>
</dbReference>
<feature type="transmembrane region" description="Helical" evidence="9">
    <location>
        <begin position="12"/>
        <end position="33"/>
    </location>
</feature>
<dbReference type="NCBIfam" id="TIGR00077">
    <property type="entry name" value="lspA"/>
    <property type="match status" value="1"/>
</dbReference>
<dbReference type="InterPro" id="IPR001872">
    <property type="entry name" value="Peptidase_A8"/>
</dbReference>
<dbReference type="GO" id="GO:0005886">
    <property type="term" value="C:plasma membrane"/>
    <property type="evidence" value="ECO:0007669"/>
    <property type="project" value="UniProtKB-SubCell"/>
</dbReference>
<dbReference type="PaxDb" id="166486-ERS852572_00365"/>
<dbReference type="AlphaFoldDB" id="A0A173RFB0"/>
<dbReference type="Proteomes" id="UP000284051">
    <property type="component" value="Unassembled WGS sequence"/>
</dbReference>
<dbReference type="EMBL" id="QRID01000002">
    <property type="protein sequence ID" value="RHG30213.1"/>
    <property type="molecule type" value="Genomic_DNA"/>
</dbReference>
<keyword evidence="7 9" id="KW-1133">Transmembrane helix</keyword>
<evidence type="ECO:0000313" key="16">
    <source>
        <dbReference type="Proteomes" id="UP000478483"/>
    </source>
</evidence>
<dbReference type="STRING" id="166486.ERS852572_00365"/>